<organism evidence="4 5">
    <name type="scientific">Candidatus Staskawiczbacteria bacterium RIFCSPHIGHO2_02_FULL_34_9</name>
    <dbReference type="NCBI Taxonomy" id="1802206"/>
    <lineage>
        <taxon>Bacteria</taxon>
        <taxon>Candidatus Staskawicziibacteriota</taxon>
    </lineage>
</organism>
<keyword evidence="1" id="KW-0547">Nucleotide-binding</keyword>
<evidence type="ECO:0000259" key="3">
    <source>
        <dbReference type="Pfam" id="PF06414"/>
    </source>
</evidence>
<dbReference type="InterPro" id="IPR010488">
    <property type="entry name" value="Zeta_toxin_domain"/>
</dbReference>
<dbReference type="SUPFAM" id="SSF52540">
    <property type="entry name" value="P-loop containing nucleoside triphosphate hydrolases"/>
    <property type="match status" value="1"/>
</dbReference>
<reference evidence="4 5" key="1">
    <citation type="journal article" date="2016" name="Nat. Commun.">
        <title>Thousands of microbial genomes shed light on interconnected biogeochemical processes in an aquifer system.</title>
        <authorList>
            <person name="Anantharaman K."/>
            <person name="Brown C.T."/>
            <person name="Hug L.A."/>
            <person name="Sharon I."/>
            <person name="Castelle C.J."/>
            <person name="Probst A.J."/>
            <person name="Thomas B.C."/>
            <person name="Singh A."/>
            <person name="Wilkins M.J."/>
            <person name="Karaoz U."/>
            <person name="Brodie E.L."/>
            <person name="Williams K.H."/>
            <person name="Hubbard S.S."/>
            <person name="Banfield J.F."/>
        </authorList>
    </citation>
    <scope>NUCLEOTIDE SEQUENCE [LARGE SCALE GENOMIC DNA]</scope>
</reference>
<dbReference type="CDD" id="cd01983">
    <property type="entry name" value="SIMIBI"/>
    <property type="match status" value="1"/>
</dbReference>
<feature type="domain" description="Zeta toxin" evidence="3">
    <location>
        <begin position="26"/>
        <end position="202"/>
    </location>
</feature>
<dbReference type="GO" id="GO:0005524">
    <property type="term" value="F:ATP binding"/>
    <property type="evidence" value="ECO:0007669"/>
    <property type="project" value="UniProtKB-KW"/>
</dbReference>
<dbReference type="STRING" id="1802206.A3D35_02950"/>
<name>A0A1G2I4F7_9BACT</name>
<evidence type="ECO:0000256" key="2">
    <source>
        <dbReference type="ARBA" id="ARBA00022840"/>
    </source>
</evidence>
<evidence type="ECO:0000313" key="4">
    <source>
        <dbReference type="EMBL" id="OGZ69559.1"/>
    </source>
</evidence>
<dbReference type="InterPro" id="IPR027417">
    <property type="entry name" value="P-loop_NTPase"/>
</dbReference>
<comment type="caution">
    <text evidence="4">The sequence shown here is derived from an EMBL/GenBank/DDBJ whole genome shotgun (WGS) entry which is preliminary data.</text>
</comment>
<gene>
    <name evidence="4" type="ORF">A3D35_02950</name>
</gene>
<dbReference type="Proteomes" id="UP000176421">
    <property type="component" value="Unassembled WGS sequence"/>
</dbReference>
<accession>A0A1G2I4F7</accession>
<sequence>MLEEEIRAKAIEFAKRNRILIAKELTNVIKYIPDKYPISVFMAGSPGAGKTEFSKNLIDILGKNKDNKIIRIDGDDMRHLLPGYVGVNSYLFQYPISLILEKIHDLALSQKQSFVFDGTFSNYKKAKDNIQRSLDKKRIVFIFYIYQKPEVAWKFTKARENAEGRNIPKSAFVEQFLGARETIKKVLKDFNEDVTIFIVKKDFEKNIVERITKIISSKNVDEQLERGYTKEELQQCL</sequence>
<dbReference type="AlphaFoldDB" id="A0A1G2I4F7"/>
<dbReference type="GO" id="GO:0016301">
    <property type="term" value="F:kinase activity"/>
    <property type="evidence" value="ECO:0007669"/>
    <property type="project" value="InterPro"/>
</dbReference>
<evidence type="ECO:0000256" key="1">
    <source>
        <dbReference type="ARBA" id="ARBA00022741"/>
    </source>
</evidence>
<protein>
    <recommendedName>
        <fullName evidence="3">Zeta toxin domain-containing protein</fullName>
    </recommendedName>
</protein>
<dbReference type="Pfam" id="PF06414">
    <property type="entry name" value="Zeta_toxin"/>
    <property type="match status" value="1"/>
</dbReference>
<keyword evidence="2" id="KW-0067">ATP-binding</keyword>
<evidence type="ECO:0000313" key="5">
    <source>
        <dbReference type="Proteomes" id="UP000176421"/>
    </source>
</evidence>
<proteinExistence type="predicted"/>
<dbReference type="EMBL" id="MHOS01000007">
    <property type="protein sequence ID" value="OGZ69559.1"/>
    <property type="molecule type" value="Genomic_DNA"/>
</dbReference>
<dbReference type="Gene3D" id="3.40.50.300">
    <property type="entry name" value="P-loop containing nucleotide triphosphate hydrolases"/>
    <property type="match status" value="1"/>
</dbReference>